<keyword evidence="3" id="KW-1185">Reference proteome</keyword>
<dbReference type="Proteomes" id="UP001153148">
    <property type="component" value="Unassembled WGS sequence"/>
</dbReference>
<feature type="non-terminal residue" evidence="2">
    <location>
        <position position="1"/>
    </location>
</feature>
<accession>A0ABN7NVE4</accession>
<protein>
    <submittedName>
        <fullName evidence="2">Uncharacterized protein</fullName>
    </submittedName>
</protein>
<evidence type="ECO:0000313" key="3">
    <source>
        <dbReference type="Proteomes" id="UP001153148"/>
    </source>
</evidence>
<evidence type="ECO:0000313" key="2">
    <source>
        <dbReference type="EMBL" id="CAG2058832.1"/>
    </source>
</evidence>
<gene>
    <name evidence="2" type="ORF">TPAB3V08_LOCUS5799</name>
</gene>
<feature type="region of interest" description="Disordered" evidence="1">
    <location>
        <begin position="75"/>
        <end position="95"/>
    </location>
</feature>
<comment type="caution">
    <text evidence="2">The sequence shown here is derived from an EMBL/GenBank/DDBJ whole genome shotgun (WGS) entry which is preliminary data.</text>
</comment>
<name>A0ABN7NVE4_TIMPD</name>
<organism evidence="2 3">
    <name type="scientific">Timema podura</name>
    <name type="common">Walking stick</name>
    <dbReference type="NCBI Taxonomy" id="61482"/>
    <lineage>
        <taxon>Eukaryota</taxon>
        <taxon>Metazoa</taxon>
        <taxon>Ecdysozoa</taxon>
        <taxon>Arthropoda</taxon>
        <taxon>Hexapoda</taxon>
        <taxon>Insecta</taxon>
        <taxon>Pterygota</taxon>
        <taxon>Neoptera</taxon>
        <taxon>Polyneoptera</taxon>
        <taxon>Phasmatodea</taxon>
        <taxon>Timematodea</taxon>
        <taxon>Timematoidea</taxon>
        <taxon>Timematidae</taxon>
        <taxon>Timema</taxon>
    </lineage>
</organism>
<evidence type="ECO:0000256" key="1">
    <source>
        <dbReference type="SAM" id="MobiDB-lite"/>
    </source>
</evidence>
<sequence>STQHKNESAKKEEFQGGDMISIGRVGAQIINLQLIAVYENKNDGSSSSTVAHLQSKLEQELSEKTKLMQLLEQLQNHQQEERHEPHTENSAQEKLIREQVRILEDSLKREQEERESLGKKMELEKQEVSNLRQEHHQLLKKLHTLESIMNNTNTRVNESEKRVVKDYNSLKLSEEGRLQIVQKRCVDSQD</sequence>
<dbReference type="EMBL" id="CAJPIN010008077">
    <property type="protein sequence ID" value="CAG2058832.1"/>
    <property type="molecule type" value="Genomic_DNA"/>
</dbReference>
<reference evidence="2" key="1">
    <citation type="submission" date="2021-03" db="EMBL/GenBank/DDBJ databases">
        <authorList>
            <person name="Tran Van P."/>
        </authorList>
    </citation>
    <scope>NUCLEOTIDE SEQUENCE</scope>
</reference>
<feature type="compositionally biased region" description="Basic and acidic residues" evidence="1">
    <location>
        <begin position="78"/>
        <end position="87"/>
    </location>
</feature>
<proteinExistence type="predicted"/>